<dbReference type="PANTHER" id="PTHR43076">
    <property type="entry name" value="FO SYNTHASE (COFH)"/>
    <property type="match status" value="1"/>
</dbReference>
<dbReference type="SFLD" id="SFLDG01389">
    <property type="entry name" value="menaquinone_synthsis_involved"/>
    <property type="match status" value="1"/>
</dbReference>
<dbReference type="RefSeq" id="WP_118457833.1">
    <property type="nucleotide sequence ID" value="NZ_JACOOK010000003.1"/>
</dbReference>
<dbReference type="CDD" id="cd01335">
    <property type="entry name" value="Radical_SAM"/>
    <property type="match status" value="1"/>
</dbReference>
<evidence type="ECO:0000256" key="1">
    <source>
        <dbReference type="ARBA" id="ARBA00022485"/>
    </source>
</evidence>
<dbReference type="InterPro" id="IPR020050">
    <property type="entry name" value="FO_synthase_su2"/>
</dbReference>
<keyword evidence="2 6" id="KW-0949">S-adenosyl-L-methionine</keyword>
<evidence type="ECO:0000259" key="7">
    <source>
        <dbReference type="PROSITE" id="PS51918"/>
    </source>
</evidence>
<name>A0ABR7CM77_9BACT</name>
<dbReference type="InterPro" id="IPR034405">
    <property type="entry name" value="F420"/>
</dbReference>
<sequence length="366" mass="41008">MDNEKIYRKALALEPLTAGEAMRLYDTAPTGELTLLAWELRQKQVPGDVVTWQIDRNVNITNVCISGCKFCNFHCKPHQTERAYVTTIEQYAQKIEETLALGGDQLLLQGGLHPKLGIDFYENLFRELKTRYPQIRLHALGAPEVFHIARISGLDTETTLRRLVDAGLDSLPGAGAEILDNGVRRTISPGKPNADQWLDVMRTAHRLGLATSATMMYGHVETPRQRIEHLIRIRDLQAECPAGNYGFIAFIPWIFRASGTQLEREGVSARFVPLEYLRIIAISRIVLHNIRNIQASWLTVGKATAQMALHGGANDMGSIMIEENVVSSAGAHNRFDAQGIRQAIREAGFVPRLRNQLYEFRDEPSA</sequence>
<gene>
    <name evidence="6 8" type="primary">mqnC</name>
    <name evidence="8" type="ORF">H8S08_06990</name>
</gene>
<dbReference type="SFLD" id="SFLDG01064">
    <property type="entry name" value="F420__menaquinone_cofactor_bio"/>
    <property type="match status" value="1"/>
</dbReference>
<comment type="pathway">
    <text evidence="6">Quinol/quinone metabolism; menaquinone biosynthesis.</text>
</comment>
<dbReference type="SFLD" id="SFLDS00029">
    <property type="entry name" value="Radical_SAM"/>
    <property type="match status" value="1"/>
</dbReference>
<feature type="binding site" evidence="6">
    <location>
        <position position="71"/>
    </location>
    <ligand>
        <name>[4Fe-4S] cluster</name>
        <dbReference type="ChEBI" id="CHEBI:49883"/>
        <note>4Fe-4S-S-AdoMet</note>
    </ligand>
</feature>
<proteinExistence type="inferred from homology"/>
<evidence type="ECO:0000256" key="4">
    <source>
        <dbReference type="ARBA" id="ARBA00023004"/>
    </source>
</evidence>
<dbReference type="SUPFAM" id="SSF102114">
    <property type="entry name" value="Radical SAM enzymes"/>
    <property type="match status" value="1"/>
</dbReference>
<feature type="domain" description="Radical SAM core" evidence="7">
    <location>
        <begin position="50"/>
        <end position="291"/>
    </location>
</feature>
<dbReference type="SFLD" id="SFLDF00342">
    <property type="entry name" value="cyclic_dehypoxanthine_futalosi"/>
    <property type="match status" value="1"/>
</dbReference>
<dbReference type="InterPro" id="IPR013785">
    <property type="entry name" value="Aldolase_TIM"/>
</dbReference>
<dbReference type="InterPro" id="IPR006638">
    <property type="entry name" value="Elp3/MiaA/NifB-like_rSAM"/>
</dbReference>
<dbReference type="Pfam" id="PF04055">
    <property type="entry name" value="Radical_SAM"/>
    <property type="match status" value="1"/>
</dbReference>
<evidence type="ECO:0000313" key="9">
    <source>
        <dbReference type="Proteomes" id="UP000636891"/>
    </source>
</evidence>
<dbReference type="InterPro" id="IPR007197">
    <property type="entry name" value="rSAM"/>
</dbReference>
<dbReference type="SFLD" id="SFLDF00343">
    <property type="entry name" value="aminofutalosine_synthase_(mqnE"/>
    <property type="match status" value="1"/>
</dbReference>
<dbReference type="HAMAP" id="MF_00992">
    <property type="entry name" value="MqnC"/>
    <property type="match status" value="1"/>
</dbReference>
<dbReference type="Proteomes" id="UP000636891">
    <property type="component" value="Unassembled WGS sequence"/>
</dbReference>
<accession>A0ABR7CM77</accession>
<dbReference type="SMART" id="SM00729">
    <property type="entry name" value="Elp3"/>
    <property type="match status" value="1"/>
</dbReference>
<keyword evidence="1 6" id="KW-0004">4Fe-4S</keyword>
<dbReference type="NCBIfam" id="TIGR00423">
    <property type="entry name" value="CofH family radical SAM protein"/>
    <property type="match status" value="1"/>
</dbReference>
<dbReference type="PIRSF" id="PIRSF004762">
    <property type="entry name" value="CHP00423"/>
    <property type="match status" value="1"/>
</dbReference>
<keyword evidence="9" id="KW-1185">Reference proteome</keyword>
<dbReference type="EMBL" id="JACOOK010000003">
    <property type="protein sequence ID" value="MBC5616764.1"/>
    <property type="molecule type" value="Genomic_DNA"/>
</dbReference>
<feature type="binding site" evidence="6">
    <location>
        <position position="64"/>
    </location>
    <ligand>
        <name>[4Fe-4S] cluster</name>
        <dbReference type="ChEBI" id="CHEBI:49883"/>
        <note>4Fe-4S-S-AdoMet</note>
    </ligand>
</feature>
<evidence type="ECO:0000256" key="5">
    <source>
        <dbReference type="ARBA" id="ARBA00023014"/>
    </source>
</evidence>
<dbReference type="EC" id="1.21.98.1" evidence="6"/>
<dbReference type="Gene3D" id="3.20.20.70">
    <property type="entry name" value="Aldolase class I"/>
    <property type="match status" value="1"/>
</dbReference>
<dbReference type="InterPro" id="IPR058240">
    <property type="entry name" value="rSAM_sf"/>
</dbReference>
<keyword evidence="3 6" id="KW-0479">Metal-binding</keyword>
<dbReference type="PANTHER" id="PTHR43076:SF1">
    <property type="entry name" value="LIPOYL SYNTHASE 2"/>
    <property type="match status" value="1"/>
</dbReference>
<organism evidence="8 9">
    <name type="scientific">Alistipes hominis</name>
    <dbReference type="NCBI Taxonomy" id="2763015"/>
    <lineage>
        <taxon>Bacteria</taxon>
        <taxon>Pseudomonadati</taxon>
        <taxon>Bacteroidota</taxon>
        <taxon>Bacteroidia</taxon>
        <taxon>Bacteroidales</taxon>
        <taxon>Rikenellaceae</taxon>
        <taxon>Alistipes</taxon>
    </lineage>
</organism>
<dbReference type="InterPro" id="IPR045567">
    <property type="entry name" value="CofH/MnqC-like_C"/>
</dbReference>
<dbReference type="InterPro" id="IPR022431">
    <property type="entry name" value="Cyclic_DHFL_synthase_mqnC"/>
</dbReference>
<keyword evidence="6" id="KW-0474">Menaquinone biosynthesis</keyword>
<evidence type="ECO:0000256" key="2">
    <source>
        <dbReference type="ARBA" id="ARBA00022691"/>
    </source>
</evidence>
<evidence type="ECO:0000256" key="3">
    <source>
        <dbReference type="ARBA" id="ARBA00022723"/>
    </source>
</evidence>
<comment type="similarity">
    <text evidence="6">Belongs to the radical SAM superfamily. MqnC family.</text>
</comment>
<dbReference type="NCBIfam" id="TIGR03699">
    <property type="entry name" value="menaquin_MqnC"/>
    <property type="match status" value="1"/>
</dbReference>
<keyword evidence="5 6" id="KW-0411">Iron-sulfur</keyword>
<keyword evidence="6" id="KW-0560">Oxidoreductase</keyword>
<evidence type="ECO:0000313" key="8">
    <source>
        <dbReference type="EMBL" id="MBC5616764.1"/>
    </source>
</evidence>
<reference evidence="8 9" key="1">
    <citation type="submission" date="2020-08" db="EMBL/GenBank/DDBJ databases">
        <title>Genome public.</title>
        <authorList>
            <person name="Liu C."/>
            <person name="Sun Q."/>
        </authorList>
    </citation>
    <scope>NUCLEOTIDE SEQUENCE [LARGE SCALE GENOMIC DNA]</scope>
    <source>
        <strain evidence="8 9">New-7</strain>
    </source>
</reference>
<comment type="caution">
    <text evidence="8">The sequence shown here is derived from an EMBL/GenBank/DDBJ whole genome shotgun (WGS) entry which is preliminary data.</text>
</comment>
<dbReference type="Pfam" id="PF19288">
    <property type="entry name" value="CofH_C"/>
    <property type="match status" value="1"/>
</dbReference>
<comment type="cofactor">
    <cofactor evidence="6">
        <name>[4Fe-4S] cluster</name>
        <dbReference type="ChEBI" id="CHEBI:49883"/>
    </cofactor>
    <text evidence="6">Binds 1 [4Fe-4S] cluster. The cluster is coordinated with 3 cysteines and an exchangeable S-adenosyl-L-methionine.</text>
</comment>
<comment type="catalytic activity">
    <reaction evidence="6">
        <text>dehypoxanthine futalosine + S-adenosyl-L-methionine = cyclic dehypoxanthinylfutalosinate + 5'-deoxyadenosine + L-methionine + H(+)</text>
        <dbReference type="Rhea" id="RHEA:33083"/>
        <dbReference type="ChEBI" id="CHEBI:15378"/>
        <dbReference type="ChEBI" id="CHEBI:17319"/>
        <dbReference type="ChEBI" id="CHEBI:57844"/>
        <dbReference type="ChEBI" id="CHEBI:58864"/>
        <dbReference type="ChEBI" id="CHEBI:59789"/>
        <dbReference type="ChEBI" id="CHEBI:64270"/>
        <dbReference type="EC" id="1.21.98.1"/>
    </reaction>
</comment>
<keyword evidence="4 6" id="KW-0408">Iron</keyword>
<feature type="binding site" evidence="6">
    <location>
        <position position="68"/>
    </location>
    <ligand>
        <name>[4Fe-4S] cluster</name>
        <dbReference type="ChEBI" id="CHEBI:49883"/>
        <note>4Fe-4S-S-AdoMet</note>
    </ligand>
</feature>
<evidence type="ECO:0000256" key="6">
    <source>
        <dbReference type="HAMAP-Rule" id="MF_00992"/>
    </source>
</evidence>
<dbReference type="PROSITE" id="PS51918">
    <property type="entry name" value="RADICAL_SAM"/>
    <property type="match status" value="1"/>
</dbReference>
<comment type="function">
    <text evidence="6">Radical SAM enzyme that catalyzes the cyclization of dehypoxanthine futalosine (DHFL) into cyclic dehypoxanthine futalosine (CDHFL), a step in the biosynthesis of menaquinone (MK, vitamin K2).</text>
</comment>
<protein>
    <recommendedName>
        <fullName evidence="6">Cyclic dehypoxanthine futalosine synthase</fullName>
        <shortName evidence="6">Cyclic DHFL synthase</shortName>
        <ecNumber evidence="6">1.21.98.1</ecNumber>
    </recommendedName>
    <alternativeName>
        <fullName evidence="6">Dehypoxanthine futalosine cyclase</fullName>
        <shortName evidence="6">DHFL cyclase</shortName>
    </alternativeName>
    <alternativeName>
        <fullName evidence="6">Menaquinone biosynthetic enzyme MqnC</fullName>
    </alternativeName>
</protein>